<dbReference type="PANTHER" id="PTHR46796:SF6">
    <property type="entry name" value="ARAC SUBFAMILY"/>
    <property type="match status" value="1"/>
</dbReference>
<evidence type="ECO:0000259" key="5">
    <source>
        <dbReference type="PROSITE" id="PS01124"/>
    </source>
</evidence>
<feature type="domain" description="HTH araC/xylS-type" evidence="5">
    <location>
        <begin position="174"/>
        <end position="271"/>
    </location>
</feature>
<dbReference type="InterPro" id="IPR050204">
    <property type="entry name" value="AraC_XylS_family_regulators"/>
</dbReference>
<dbReference type="SUPFAM" id="SSF51215">
    <property type="entry name" value="Regulatory protein AraC"/>
    <property type="match status" value="1"/>
</dbReference>
<dbReference type="Gene3D" id="2.60.120.280">
    <property type="entry name" value="Regulatory protein AraC"/>
    <property type="match status" value="1"/>
</dbReference>
<dbReference type="PANTHER" id="PTHR46796">
    <property type="entry name" value="HTH-TYPE TRANSCRIPTIONAL ACTIVATOR RHAS-RELATED"/>
    <property type="match status" value="1"/>
</dbReference>
<accession>A0A6C0FUT0</accession>
<dbReference type="KEGG" id="plyc:GXP70_07270"/>
<reference evidence="6 7" key="1">
    <citation type="submission" date="2020-01" db="EMBL/GenBank/DDBJ databases">
        <title>Paenibacillus sp. nov., isolated from tomato rhizosphere.</title>
        <authorList>
            <person name="Weon H.-Y."/>
            <person name="Lee S.A."/>
        </authorList>
    </citation>
    <scope>NUCLEOTIDE SEQUENCE [LARGE SCALE GENOMIC DNA]</scope>
    <source>
        <strain evidence="6 7">12200R-189</strain>
    </source>
</reference>
<sequence>MKLTYQTIIQNYFHRFQAEVSMAAYSVSYPGRQHHLPPEFYRIWLFHEGAGTLQVGGRSVEIKPGQLMLLPPGAFQAFEAKADTRIGLYWCHFQASIGDMDMFDLLQLPISVYPDDREHIVQLFEKLIAACRSPLLTRELRIRAAMFELLACFLECGGIQESTLRAIEPLEKMERVLAYIEAHLAETMSIDDLARLAYLHPNYFIGYFKSIVGYAPAQYVNRRRLELARSLLENNELSITDIAQRVGMQNHYFSRIFKQYIGITPSRYRQIYNEAPKREEGTEGTE</sequence>
<evidence type="ECO:0000256" key="2">
    <source>
        <dbReference type="ARBA" id="ARBA00023125"/>
    </source>
</evidence>
<evidence type="ECO:0000313" key="6">
    <source>
        <dbReference type="EMBL" id="QHT59772.1"/>
    </source>
</evidence>
<dbReference type="InterPro" id="IPR018060">
    <property type="entry name" value="HTH_AraC"/>
</dbReference>
<dbReference type="PROSITE" id="PS01124">
    <property type="entry name" value="HTH_ARAC_FAMILY_2"/>
    <property type="match status" value="1"/>
</dbReference>
<keyword evidence="2" id="KW-0238">DNA-binding</keyword>
<dbReference type="InterPro" id="IPR018062">
    <property type="entry name" value="HTH_AraC-typ_CS"/>
</dbReference>
<gene>
    <name evidence="6" type="ORF">GXP70_07270</name>
</gene>
<evidence type="ECO:0000313" key="7">
    <source>
        <dbReference type="Proteomes" id="UP000476064"/>
    </source>
</evidence>
<organism evidence="6 7">
    <name type="scientific">Paenibacillus lycopersici</name>
    <dbReference type="NCBI Taxonomy" id="2704462"/>
    <lineage>
        <taxon>Bacteria</taxon>
        <taxon>Bacillati</taxon>
        <taxon>Bacillota</taxon>
        <taxon>Bacilli</taxon>
        <taxon>Bacillales</taxon>
        <taxon>Paenibacillaceae</taxon>
        <taxon>Paenibacillus</taxon>
    </lineage>
</organism>
<dbReference type="EMBL" id="CP048209">
    <property type="protein sequence ID" value="QHT59772.1"/>
    <property type="molecule type" value="Genomic_DNA"/>
</dbReference>
<dbReference type="InterPro" id="IPR003313">
    <property type="entry name" value="AraC-bd"/>
</dbReference>
<evidence type="ECO:0000256" key="3">
    <source>
        <dbReference type="ARBA" id="ARBA00023159"/>
    </source>
</evidence>
<name>A0A6C0FUT0_9BACL</name>
<keyword evidence="1" id="KW-0805">Transcription regulation</keyword>
<dbReference type="InterPro" id="IPR009057">
    <property type="entry name" value="Homeodomain-like_sf"/>
</dbReference>
<dbReference type="Pfam" id="PF02311">
    <property type="entry name" value="AraC_binding"/>
    <property type="match status" value="1"/>
</dbReference>
<dbReference type="PROSITE" id="PS00041">
    <property type="entry name" value="HTH_ARAC_FAMILY_1"/>
    <property type="match status" value="1"/>
</dbReference>
<dbReference type="GO" id="GO:0043565">
    <property type="term" value="F:sequence-specific DNA binding"/>
    <property type="evidence" value="ECO:0007669"/>
    <property type="project" value="InterPro"/>
</dbReference>
<dbReference type="SMART" id="SM00342">
    <property type="entry name" value="HTH_ARAC"/>
    <property type="match status" value="1"/>
</dbReference>
<dbReference type="AlphaFoldDB" id="A0A6C0FUT0"/>
<dbReference type="Gene3D" id="1.10.10.60">
    <property type="entry name" value="Homeodomain-like"/>
    <property type="match status" value="2"/>
</dbReference>
<dbReference type="RefSeq" id="WP_162355838.1">
    <property type="nucleotide sequence ID" value="NZ_CP048209.1"/>
</dbReference>
<evidence type="ECO:0000256" key="1">
    <source>
        <dbReference type="ARBA" id="ARBA00023015"/>
    </source>
</evidence>
<keyword evidence="4" id="KW-0804">Transcription</keyword>
<dbReference type="InterPro" id="IPR037923">
    <property type="entry name" value="HTH-like"/>
</dbReference>
<evidence type="ECO:0000256" key="4">
    <source>
        <dbReference type="ARBA" id="ARBA00023163"/>
    </source>
</evidence>
<keyword evidence="7" id="KW-1185">Reference proteome</keyword>
<dbReference type="Proteomes" id="UP000476064">
    <property type="component" value="Chromosome"/>
</dbReference>
<dbReference type="Pfam" id="PF12833">
    <property type="entry name" value="HTH_18"/>
    <property type="match status" value="1"/>
</dbReference>
<keyword evidence="3" id="KW-0010">Activator</keyword>
<dbReference type="GO" id="GO:0003700">
    <property type="term" value="F:DNA-binding transcription factor activity"/>
    <property type="evidence" value="ECO:0007669"/>
    <property type="project" value="InterPro"/>
</dbReference>
<proteinExistence type="predicted"/>
<protein>
    <submittedName>
        <fullName evidence="6">AraC family transcriptional regulator</fullName>
    </submittedName>
</protein>
<dbReference type="SUPFAM" id="SSF46689">
    <property type="entry name" value="Homeodomain-like"/>
    <property type="match status" value="2"/>
</dbReference>